<accession>A0ABQ1VNJ4</accession>
<dbReference type="EMBL" id="BMIW01000001">
    <property type="protein sequence ID" value="GGF83977.1"/>
    <property type="molecule type" value="Genomic_DNA"/>
</dbReference>
<keyword evidence="3" id="KW-1185">Reference proteome</keyword>
<reference evidence="3" key="1">
    <citation type="journal article" date="2019" name="Int. J. Syst. Evol. Microbiol.">
        <title>The Global Catalogue of Microorganisms (GCM) 10K type strain sequencing project: providing services to taxonomists for standard genome sequencing and annotation.</title>
        <authorList>
            <consortium name="The Broad Institute Genomics Platform"/>
            <consortium name="The Broad Institute Genome Sequencing Center for Infectious Disease"/>
            <person name="Wu L."/>
            <person name="Ma J."/>
        </authorList>
    </citation>
    <scope>NUCLEOTIDE SEQUENCE [LARGE SCALE GENOMIC DNA]</scope>
    <source>
        <strain evidence="3">CGMCC 1.15420</strain>
    </source>
</reference>
<dbReference type="RefSeq" id="WP_120462780.1">
    <property type="nucleotide sequence ID" value="NZ_BMIW01000001.1"/>
</dbReference>
<organism evidence="2 3">
    <name type="scientific">Paenibacillus aceti</name>
    <dbReference type="NCBI Taxonomy" id="1820010"/>
    <lineage>
        <taxon>Bacteria</taxon>
        <taxon>Bacillati</taxon>
        <taxon>Bacillota</taxon>
        <taxon>Bacilli</taxon>
        <taxon>Bacillales</taxon>
        <taxon>Paenibacillaceae</taxon>
        <taxon>Paenibacillus</taxon>
    </lineage>
</organism>
<feature type="transmembrane region" description="Helical" evidence="1">
    <location>
        <begin position="154"/>
        <end position="179"/>
    </location>
</feature>
<evidence type="ECO:0000313" key="3">
    <source>
        <dbReference type="Proteomes" id="UP000608420"/>
    </source>
</evidence>
<sequence length="274" mass="31998">MSYIIDLVKSLFPDTITAAVAIVLLVLVFWMYKELRSNYLEDTKSIQLRIEKALDIYSDVELEIYKYFNEESDLFTVTEQISKATSILPYEFIKKYNKFKEITDEAVKKDLLNEFHKEIKEEILRLKLKQLDSVTLKENKDIFMAVDHYIKTKLAPFGVPFIHTYVNIIFLMLLVLFAISLLSATSIKEQVWIFSVVFAALFYIVLLYLIITEGFVKKRFKHSFKNWILFFMFVPGLPVAVIFTEAWFRGIIALGVIFIYGHYAAKKCMGKPVV</sequence>
<feature type="transmembrane region" description="Helical" evidence="1">
    <location>
        <begin position="191"/>
        <end position="211"/>
    </location>
</feature>
<keyword evidence="1" id="KW-0812">Transmembrane</keyword>
<evidence type="ECO:0008006" key="4">
    <source>
        <dbReference type="Google" id="ProtNLM"/>
    </source>
</evidence>
<proteinExistence type="predicted"/>
<gene>
    <name evidence="2" type="ORF">GCM10010913_01840</name>
</gene>
<dbReference type="Proteomes" id="UP000608420">
    <property type="component" value="Unassembled WGS sequence"/>
</dbReference>
<feature type="transmembrane region" description="Helical" evidence="1">
    <location>
        <begin position="247"/>
        <end position="265"/>
    </location>
</feature>
<comment type="caution">
    <text evidence="2">The sequence shown here is derived from an EMBL/GenBank/DDBJ whole genome shotgun (WGS) entry which is preliminary data.</text>
</comment>
<feature type="transmembrane region" description="Helical" evidence="1">
    <location>
        <begin position="12"/>
        <end position="32"/>
    </location>
</feature>
<keyword evidence="1" id="KW-0472">Membrane</keyword>
<evidence type="ECO:0000313" key="2">
    <source>
        <dbReference type="EMBL" id="GGF83977.1"/>
    </source>
</evidence>
<keyword evidence="1" id="KW-1133">Transmembrane helix</keyword>
<protein>
    <recommendedName>
        <fullName evidence="4">DUF1129 domain-containing protein</fullName>
    </recommendedName>
</protein>
<name>A0ABQ1VNJ4_9BACL</name>
<feature type="transmembrane region" description="Helical" evidence="1">
    <location>
        <begin position="223"/>
        <end position="241"/>
    </location>
</feature>
<evidence type="ECO:0000256" key="1">
    <source>
        <dbReference type="SAM" id="Phobius"/>
    </source>
</evidence>